<sequence>MSFRRLISAVRSAREALTRGAPMADGLLKSLVSLMVIFCIAVSSPPSACAKPFSFSLPAGWSLAGLVGSVGARSEDAERREAAGVKPYTGRRVSNDTLRMIYYHDQTVAVVELGPGKLLLNCELIETYDEDDTSRLLRQLSRINRPLGVTFHQMIKLMSQCQQVTPRTRAQVEGVEASDENEGSVGAAASGGAGAAWRADGAGARARLDAGGAHAGLLGGSPLTLLQGIIPGTKWCGTGDIAANYHDLGADRRLDRCCRTHDLCPTKVRAFSKRYNLTNNSLYSKSHCTCDDMLFDCLKTTNTSASHLMGHIYFNLVQVPCLEDRPEGRQFRDAKQGF</sequence>
<dbReference type="RefSeq" id="XP_052753450.1">
    <property type="nucleotide sequence ID" value="XM_052897490.1"/>
</dbReference>
<dbReference type="Pfam" id="PF05826">
    <property type="entry name" value="Phospholip_A2_2"/>
    <property type="match status" value="1"/>
</dbReference>
<evidence type="ECO:0000256" key="7">
    <source>
        <dbReference type="ARBA" id="ARBA00029903"/>
    </source>
</evidence>
<protein>
    <recommendedName>
        <fullName evidence="3">phospholipase A2</fullName>
        <ecNumber evidence="3">3.1.1.4</ecNumber>
    </recommendedName>
    <alternativeName>
        <fullName evidence="7">Phosphatidylcholine 2-acylhydrolase</fullName>
    </alternativeName>
</protein>
<keyword evidence="4" id="KW-0964">Secreted</keyword>
<evidence type="ECO:0000256" key="5">
    <source>
        <dbReference type="ARBA" id="ARBA00022963"/>
    </source>
</evidence>
<reference evidence="10" key="1">
    <citation type="submission" date="2025-08" db="UniProtKB">
        <authorList>
            <consortium name="RefSeq"/>
        </authorList>
    </citation>
    <scope>IDENTIFICATION</scope>
    <source>
        <tissue evidence="10">Whole larvae</tissue>
    </source>
</reference>
<evidence type="ECO:0000256" key="6">
    <source>
        <dbReference type="ARBA" id="ARBA00023098"/>
    </source>
</evidence>
<dbReference type="Proteomes" id="UP001652740">
    <property type="component" value="Unplaced"/>
</dbReference>
<comment type="cofactor">
    <cofactor evidence="1">
        <name>Ca(2+)</name>
        <dbReference type="ChEBI" id="CHEBI:29108"/>
    </cofactor>
</comment>
<dbReference type="Gene3D" id="1.20.90.10">
    <property type="entry name" value="Phospholipase A2 domain"/>
    <property type="match status" value="1"/>
</dbReference>
<dbReference type="PROSITE" id="PS00118">
    <property type="entry name" value="PA2_HIS"/>
    <property type="match status" value="1"/>
</dbReference>
<dbReference type="InterPro" id="IPR016090">
    <property type="entry name" value="PLA2-like_dom"/>
</dbReference>
<keyword evidence="9" id="KW-1185">Reference proteome</keyword>
<name>A0ABM3MQI4_GALME</name>
<keyword evidence="5" id="KW-0442">Lipid degradation</keyword>
<organism evidence="9 10">
    <name type="scientific">Galleria mellonella</name>
    <name type="common">Greater wax moth</name>
    <dbReference type="NCBI Taxonomy" id="7137"/>
    <lineage>
        <taxon>Eukaryota</taxon>
        <taxon>Metazoa</taxon>
        <taxon>Ecdysozoa</taxon>
        <taxon>Arthropoda</taxon>
        <taxon>Hexapoda</taxon>
        <taxon>Insecta</taxon>
        <taxon>Pterygota</taxon>
        <taxon>Neoptera</taxon>
        <taxon>Endopterygota</taxon>
        <taxon>Lepidoptera</taxon>
        <taxon>Glossata</taxon>
        <taxon>Ditrysia</taxon>
        <taxon>Pyraloidea</taxon>
        <taxon>Pyralidae</taxon>
        <taxon>Galleriinae</taxon>
        <taxon>Galleria</taxon>
    </lineage>
</organism>
<accession>A0ABM3MQI4</accession>
<dbReference type="EC" id="3.1.1.4" evidence="3"/>
<keyword evidence="6" id="KW-0443">Lipid metabolism</keyword>
<evidence type="ECO:0000256" key="2">
    <source>
        <dbReference type="ARBA" id="ARBA00004613"/>
    </source>
</evidence>
<dbReference type="SUPFAM" id="SSF48619">
    <property type="entry name" value="Phospholipase A2, PLA2"/>
    <property type="match status" value="1"/>
</dbReference>
<dbReference type="PANTHER" id="PTHR12253">
    <property type="entry name" value="RH14732P"/>
    <property type="match status" value="1"/>
</dbReference>
<dbReference type="InterPro" id="IPR033113">
    <property type="entry name" value="PLA2_histidine"/>
</dbReference>
<evidence type="ECO:0000259" key="8">
    <source>
        <dbReference type="Pfam" id="PF05826"/>
    </source>
</evidence>
<feature type="domain" description="Phospholipase A2-like central" evidence="8">
    <location>
        <begin position="229"/>
        <end position="323"/>
    </location>
</feature>
<comment type="subcellular location">
    <subcellularLocation>
        <location evidence="2">Secreted</location>
    </subcellularLocation>
</comment>
<proteinExistence type="predicted"/>
<evidence type="ECO:0000256" key="4">
    <source>
        <dbReference type="ARBA" id="ARBA00022525"/>
    </source>
</evidence>
<evidence type="ECO:0000256" key="1">
    <source>
        <dbReference type="ARBA" id="ARBA00001913"/>
    </source>
</evidence>
<dbReference type="InterPro" id="IPR036444">
    <property type="entry name" value="PLipase_A2_dom_sf"/>
</dbReference>
<gene>
    <name evidence="10" type="primary">LOC113513394</name>
</gene>
<dbReference type="GeneID" id="113513394"/>
<dbReference type="CDD" id="cd04704">
    <property type="entry name" value="PLA2_bee_venom_like"/>
    <property type="match status" value="1"/>
</dbReference>
<evidence type="ECO:0000256" key="3">
    <source>
        <dbReference type="ARBA" id="ARBA00013278"/>
    </source>
</evidence>
<evidence type="ECO:0000313" key="9">
    <source>
        <dbReference type="Proteomes" id="UP001652740"/>
    </source>
</evidence>
<evidence type="ECO:0000313" key="10">
    <source>
        <dbReference type="RefSeq" id="XP_052753450.1"/>
    </source>
</evidence>